<dbReference type="SUPFAM" id="SSF103473">
    <property type="entry name" value="MFS general substrate transporter"/>
    <property type="match status" value="1"/>
</dbReference>
<evidence type="ECO:0000259" key="9">
    <source>
        <dbReference type="PROSITE" id="PS50850"/>
    </source>
</evidence>
<feature type="transmembrane region" description="Helical" evidence="8">
    <location>
        <begin position="79"/>
        <end position="100"/>
    </location>
</feature>
<keyword evidence="7 8" id="KW-0472">Membrane</keyword>
<accession>A0A853CTP8</accession>
<sequence length="463" mass="47336">MTAPQTSRTRLGVWVQFALLAGPLLSMLDSSIVNVAVAPIAAELKAPLATVQWTVSGYLLALGIGLAATSYFARRFGTLPVYLVSVVAFTAASLLCGLAPTAELLIVARVVQGLAGAPMVPLAMSMMLGSGGGARSMSPAAGILLFLGPALGPSLGGILIAVWDWRAIFLINLPIGAIAALCVRRIPRSLAAARQPGARFDAVGWLLLAGGLGVLLFGAGNSETGGWSTPQTWVPIAAGGVLLACYAAWAWRSTHPVVDLSVIAGAPKVLSLILCAVASVVTYAAIFLLPVFMQSAQGYTALAAGAALLPQGVLTGLSLAFGPRLLSRWTVRMTVSLGFTLLTAASAALLAIGLTTPLWVTALVLAVRSASIGLVISPLLSVILRGLDDSRLADANTLFSIWQRIAGSIGIAVIVTEFTRSALPSGPVAGLHQAATALIALSGAALVAALFLPRQRSESLTAA</sequence>
<dbReference type="InterPro" id="IPR020846">
    <property type="entry name" value="MFS_dom"/>
</dbReference>
<feature type="transmembrane region" description="Helical" evidence="8">
    <location>
        <begin position="429"/>
        <end position="452"/>
    </location>
</feature>
<feature type="transmembrane region" description="Helical" evidence="8">
    <location>
        <begin position="53"/>
        <end position="72"/>
    </location>
</feature>
<dbReference type="EMBL" id="JACCFL010000001">
    <property type="protein sequence ID" value="NYJ23293.1"/>
    <property type="molecule type" value="Genomic_DNA"/>
</dbReference>
<dbReference type="Proteomes" id="UP000578352">
    <property type="component" value="Unassembled WGS sequence"/>
</dbReference>
<keyword evidence="4" id="KW-1003">Cell membrane</keyword>
<feature type="transmembrane region" description="Helical" evidence="8">
    <location>
        <begin position="333"/>
        <end position="352"/>
    </location>
</feature>
<dbReference type="RefSeq" id="WP_179605232.1">
    <property type="nucleotide sequence ID" value="NZ_BAABEH010000001.1"/>
</dbReference>
<feature type="transmembrane region" description="Helical" evidence="8">
    <location>
        <begin position="358"/>
        <end position="384"/>
    </location>
</feature>
<keyword evidence="6 8" id="KW-1133">Transmembrane helix</keyword>
<feature type="transmembrane region" description="Helical" evidence="8">
    <location>
        <begin position="106"/>
        <end position="128"/>
    </location>
</feature>
<evidence type="ECO:0000256" key="2">
    <source>
        <dbReference type="ARBA" id="ARBA00008537"/>
    </source>
</evidence>
<proteinExistence type="inferred from homology"/>
<feature type="transmembrane region" description="Helical" evidence="8">
    <location>
        <begin position="12"/>
        <end position="33"/>
    </location>
</feature>
<feature type="transmembrane region" description="Helical" evidence="8">
    <location>
        <begin position="232"/>
        <end position="251"/>
    </location>
</feature>
<feature type="domain" description="Major facilitator superfamily (MFS) profile" evidence="9">
    <location>
        <begin position="15"/>
        <end position="460"/>
    </location>
</feature>
<feature type="transmembrane region" description="Helical" evidence="8">
    <location>
        <begin position="299"/>
        <end position="321"/>
    </location>
</feature>
<evidence type="ECO:0000313" key="11">
    <source>
        <dbReference type="Proteomes" id="UP000578352"/>
    </source>
</evidence>
<feature type="transmembrane region" description="Helical" evidence="8">
    <location>
        <begin position="405"/>
        <end position="423"/>
    </location>
</feature>
<dbReference type="InterPro" id="IPR011701">
    <property type="entry name" value="MFS"/>
</dbReference>
<evidence type="ECO:0000256" key="5">
    <source>
        <dbReference type="ARBA" id="ARBA00022692"/>
    </source>
</evidence>
<comment type="subcellular location">
    <subcellularLocation>
        <location evidence="1">Cell membrane</location>
        <topology evidence="1">Multi-pass membrane protein</topology>
    </subcellularLocation>
</comment>
<feature type="transmembrane region" description="Helical" evidence="8">
    <location>
        <begin position="167"/>
        <end position="186"/>
    </location>
</feature>
<evidence type="ECO:0000256" key="4">
    <source>
        <dbReference type="ARBA" id="ARBA00022475"/>
    </source>
</evidence>
<dbReference type="InterPro" id="IPR004638">
    <property type="entry name" value="EmrB-like"/>
</dbReference>
<name>A0A853CTP8_9MICO</name>
<comment type="caution">
    <text evidence="10">The sequence shown here is derived from an EMBL/GenBank/DDBJ whole genome shotgun (WGS) entry which is preliminary data.</text>
</comment>
<dbReference type="InterPro" id="IPR036259">
    <property type="entry name" value="MFS_trans_sf"/>
</dbReference>
<reference evidence="10 11" key="1">
    <citation type="submission" date="2020-07" db="EMBL/GenBank/DDBJ databases">
        <title>Sequencing the genomes of 1000 actinobacteria strains.</title>
        <authorList>
            <person name="Klenk H.-P."/>
        </authorList>
    </citation>
    <scope>NUCLEOTIDE SEQUENCE [LARGE SCALE GENOMIC DNA]</scope>
    <source>
        <strain evidence="10 11">DSM 15165</strain>
    </source>
</reference>
<comment type="similarity">
    <text evidence="2">Belongs to the major facilitator superfamily. EmrB family.</text>
</comment>
<dbReference type="PANTHER" id="PTHR42718">
    <property type="entry name" value="MAJOR FACILITATOR SUPERFAMILY MULTIDRUG TRANSPORTER MFSC"/>
    <property type="match status" value="1"/>
</dbReference>
<evidence type="ECO:0000256" key="7">
    <source>
        <dbReference type="ARBA" id="ARBA00023136"/>
    </source>
</evidence>
<feature type="transmembrane region" description="Helical" evidence="8">
    <location>
        <begin position="198"/>
        <end position="220"/>
    </location>
</feature>
<feature type="transmembrane region" description="Helical" evidence="8">
    <location>
        <begin position="272"/>
        <end position="293"/>
    </location>
</feature>
<dbReference type="Gene3D" id="1.20.1720.10">
    <property type="entry name" value="Multidrug resistance protein D"/>
    <property type="match status" value="1"/>
</dbReference>
<evidence type="ECO:0000313" key="10">
    <source>
        <dbReference type="EMBL" id="NYJ23293.1"/>
    </source>
</evidence>
<organism evidence="10 11">
    <name type="scientific">Leifsonia shinshuensis</name>
    <dbReference type="NCBI Taxonomy" id="150026"/>
    <lineage>
        <taxon>Bacteria</taxon>
        <taxon>Bacillati</taxon>
        <taxon>Actinomycetota</taxon>
        <taxon>Actinomycetes</taxon>
        <taxon>Micrococcales</taxon>
        <taxon>Microbacteriaceae</taxon>
        <taxon>Leifsonia</taxon>
    </lineage>
</organism>
<dbReference type="NCBIfam" id="TIGR00711">
    <property type="entry name" value="efflux_EmrB"/>
    <property type="match status" value="1"/>
</dbReference>
<dbReference type="GO" id="GO:0022857">
    <property type="term" value="F:transmembrane transporter activity"/>
    <property type="evidence" value="ECO:0007669"/>
    <property type="project" value="InterPro"/>
</dbReference>
<evidence type="ECO:0000256" key="6">
    <source>
        <dbReference type="ARBA" id="ARBA00022989"/>
    </source>
</evidence>
<feature type="transmembrane region" description="Helical" evidence="8">
    <location>
        <begin position="140"/>
        <end position="161"/>
    </location>
</feature>
<protein>
    <submittedName>
        <fullName evidence="10">EmrB/QacA subfamily drug resistance transporter</fullName>
    </submittedName>
</protein>
<evidence type="ECO:0000256" key="3">
    <source>
        <dbReference type="ARBA" id="ARBA00022448"/>
    </source>
</evidence>
<dbReference type="Pfam" id="PF07690">
    <property type="entry name" value="MFS_1"/>
    <property type="match status" value="1"/>
</dbReference>
<keyword evidence="5 8" id="KW-0812">Transmembrane</keyword>
<dbReference type="GO" id="GO:0005886">
    <property type="term" value="C:plasma membrane"/>
    <property type="evidence" value="ECO:0007669"/>
    <property type="project" value="UniProtKB-SubCell"/>
</dbReference>
<evidence type="ECO:0000256" key="1">
    <source>
        <dbReference type="ARBA" id="ARBA00004651"/>
    </source>
</evidence>
<gene>
    <name evidence="10" type="ORF">HNR13_001580</name>
</gene>
<evidence type="ECO:0000256" key="8">
    <source>
        <dbReference type="SAM" id="Phobius"/>
    </source>
</evidence>
<dbReference type="Gene3D" id="1.20.1250.20">
    <property type="entry name" value="MFS general substrate transporter like domains"/>
    <property type="match status" value="1"/>
</dbReference>
<keyword evidence="3" id="KW-0813">Transport</keyword>
<dbReference type="PROSITE" id="PS50850">
    <property type="entry name" value="MFS"/>
    <property type="match status" value="1"/>
</dbReference>
<dbReference type="PANTHER" id="PTHR42718:SF9">
    <property type="entry name" value="MAJOR FACILITATOR SUPERFAMILY MULTIDRUG TRANSPORTER MFSC"/>
    <property type="match status" value="1"/>
</dbReference>
<dbReference type="AlphaFoldDB" id="A0A853CTP8"/>